<feature type="non-terminal residue" evidence="1">
    <location>
        <position position="34"/>
    </location>
</feature>
<dbReference type="AlphaFoldDB" id="A0A0F9SD42"/>
<reference evidence="1" key="1">
    <citation type="journal article" date="2015" name="Nature">
        <title>Complex archaea that bridge the gap between prokaryotes and eukaryotes.</title>
        <authorList>
            <person name="Spang A."/>
            <person name="Saw J.H."/>
            <person name="Jorgensen S.L."/>
            <person name="Zaremba-Niedzwiedzka K."/>
            <person name="Martijn J."/>
            <person name="Lind A.E."/>
            <person name="van Eijk R."/>
            <person name="Schleper C."/>
            <person name="Guy L."/>
            <person name="Ettema T.J."/>
        </authorList>
    </citation>
    <scope>NUCLEOTIDE SEQUENCE</scope>
</reference>
<gene>
    <name evidence="1" type="ORF">LCGC14_0866030</name>
</gene>
<protein>
    <submittedName>
        <fullName evidence="1">Uncharacterized protein</fullName>
    </submittedName>
</protein>
<name>A0A0F9SD42_9ZZZZ</name>
<evidence type="ECO:0000313" key="1">
    <source>
        <dbReference type="EMBL" id="KKN27288.1"/>
    </source>
</evidence>
<accession>A0A0F9SD42</accession>
<comment type="caution">
    <text evidence="1">The sequence shown here is derived from an EMBL/GenBank/DDBJ whole genome shotgun (WGS) entry which is preliminary data.</text>
</comment>
<organism evidence="1">
    <name type="scientific">marine sediment metagenome</name>
    <dbReference type="NCBI Taxonomy" id="412755"/>
    <lineage>
        <taxon>unclassified sequences</taxon>
        <taxon>metagenomes</taxon>
        <taxon>ecological metagenomes</taxon>
    </lineage>
</organism>
<sequence>MPTIGGIVVPTSGQSTGRRTLIDIVNELARPINA</sequence>
<proteinExistence type="predicted"/>
<dbReference type="EMBL" id="LAZR01002650">
    <property type="protein sequence ID" value="KKN27288.1"/>
    <property type="molecule type" value="Genomic_DNA"/>
</dbReference>